<dbReference type="Proteomes" id="UP001195483">
    <property type="component" value="Unassembled WGS sequence"/>
</dbReference>
<keyword evidence="1" id="KW-0812">Transmembrane</keyword>
<gene>
    <name evidence="2" type="ORF">CHS0354_037260</name>
</gene>
<dbReference type="AlphaFoldDB" id="A0AAE0W3I8"/>
<keyword evidence="1" id="KW-0472">Membrane</keyword>
<keyword evidence="3" id="KW-1185">Reference proteome</keyword>
<dbReference type="EMBL" id="JAEAOA010002176">
    <property type="protein sequence ID" value="KAK3599774.1"/>
    <property type="molecule type" value="Genomic_DNA"/>
</dbReference>
<reference evidence="2" key="1">
    <citation type="journal article" date="2021" name="Genome Biol. Evol.">
        <title>A High-Quality Reference Genome for a Parasitic Bivalve with Doubly Uniparental Inheritance (Bivalvia: Unionida).</title>
        <authorList>
            <person name="Smith C.H."/>
        </authorList>
    </citation>
    <scope>NUCLEOTIDE SEQUENCE</scope>
    <source>
        <strain evidence="2">CHS0354</strain>
    </source>
</reference>
<keyword evidence="1" id="KW-1133">Transmembrane helix</keyword>
<proteinExistence type="predicted"/>
<evidence type="ECO:0000313" key="3">
    <source>
        <dbReference type="Proteomes" id="UP001195483"/>
    </source>
</evidence>
<evidence type="ECO:0000313" key="2">
    <source>
        <dbReference type="EMBL" id="KAK3599774.1"/>
    </source>
</evidence>
<accession>A0AAE0W3I8</accession>
<comment type="caution">
    <text evidence="2">The sequence shown here is derived from an EMBL/GenBank/DDBJ whole genome shotgun (WGS) entry which is preliminary data.</text>
</comment>
<reference evidence="2" key="3">
    <citation type="submission" date="2023-05" db="EMBL/GenBank/DDBJ databases">
        <authorList>
            <person name="Smith C.H."/>
        </authorList>
    </citation>
    <scope>NUCLEOTIDE SEQUENCE</scope>
    <source>
        <strain evidence="2">CHS0354</strain>
        <tissue evidence="2">Mantle</tissue>
    </source>
</reference>
<protein>
    <submittedName>
        <fullName evidence="2">Uncharacterized protein</fullName>
    </submittedName>
</protein>
<reference evidence="2" key="2">
    <citation type="journal article" date="2021" name="Genome Biol. Evol.">
        <title>Developing a high-quality reference genome for a parasitic bivalve with doubly uniparental inheritance (Bivalvia: Unionida).</title>
        <authorList>
            <person name="Smith C.H."/>
        </authorList>
    </citation>
    <scope>NUCLEOTIDE SEQUENCE</scope>
    <source>
        <strain evidence="2">CHS0354</strain>
        <tissue evidence="2">Mantle</tissue>
    </source>
</reference>
<organism evidence="2 3">
    <name type="scientific">Potamilus streckersoni</name>
    <dbReference type="NCBI Taxonomy" id="2493646"/>
    <lineage>
        <taxon>Eukaryota</taxon>
        <taxon>Metazoa</taxon>
        <taxon>Spiralia</taxon>
        <taxon>Lophotrochozoa</taxon>
        <taxon>Mollusca</taxon>
        <taxon>Bivalvia</taxon>
        <taxon>Autobranchia</taxon>
        <taxon>Heteroconchia</taxon>
        <taxon>Palaeoheterodonta</taxon>
        <taxon>Unionida</taxon>
        <taxon>Unionoidea</taxon>
        <taxon>Unionidae</taxon>
        <taxon>Ambleminae</taxon>
        <taxon>Lampsilini</taxon>
        <taxon>Potamilus</taxon>
    </lineage>
</organism>
<name>A0AAE0W3I8_9BIVA</name>
<evidence type="ECO:0000256" key="1">
    <source>
        <dbReference type="SAM" id="Phobius"/>
    </source>
</evidence>
<feature type="transmembrane region" description="Helical" evidence="1">
    <location>
        <begin position="64"/>
        <end position="84"/>
    </location>
</feature>
<sequence length="99" mass="11316">MYKIYPCFIPFVLLVNIVSHHSILRGLCKLKIITGLPYICPVIRQNKAQSDAMVSTWLSLKCQIFVQGQNYMVLAFITFALCWLDKHKTIMHSVQQSAG</sequence>